<gene>
    <name evidence="1" type="ORF">EZS28_021316</name>
</gene>
<accession>A0A5J4VKI4</accession>
<proteinExistence type="predicted"/>
<protein>
    <recommendedName>
        <fullName evidence="3">Tc1-like transposase DDE domain-containing protein</fullName>
    </recommendedName>
</protein>
<evidence type="ECO:0000313" key="1">
    <source>
        <dbReference type="EMBL" id="KAA6383157.1"/>
    </source>
</evidence>
<dbReference type="InterPro" id="IPR036397">
    <property type="entry name" value="RNaseH_sf"/>
</dbReference>
<dbReference type="GO" id="GO:0003676">
    <property type="term" value="F:nucleic acid binding"/>
    <property type="evidence" value="ECO:0007669"/>
    <property type="project" value="InterPro"/>
</dbReference>
<dbReference type="AlphaFoldDB" id="A0A5J4VKI4"/>
<dbReference type="InterPro" id="IPR052709">
    <property type="entry name" value="Transposase-MT_Hybrid"/>
</dbReference>
<comment type="caution">
    <text evidence="1">The sequence shown here is derived from an EMBL/GenBank/DDBJ whole genome shotgun (WGS) entry which is preliminary data.</text>
</comment>
<dbReference type="EMBL" id="SNRW01006399">
    <property type="protein sequence ID" value="KAA6383157.1"/>
    <property type="molecule type" value="Genomic_DNA"/>
</dbReference>
<reference evidence="1 2" key="1">
    <citation type="submission" date="2019-03" db="EMBL/GenBank/DDBJ databases">
        <title>Single cell metagenomics reveals metabolic interactions within the superorganism composed of flagellate Streblomastix strix and complex community of Bacteroidetes bacteria on its surface.</title>
        <authorList>
            <person name="Treitli S.C."/>
            <person name="Kolisko M."/>
            <person name="Husnik F."/>
            <person name="Keeling P."/>
            <person name="Hampl V."/>
        </authorList>
    </citation>
    <scope>NUCLEOTIDE SEQUENCE [LARGE SCALE GENOMIC DNA]</scope>
    <source>
        <strain evidence="1">ST1C</strain>
    </source>
</reference>
<organism evidence="1 2">
    <name type="scientific">Streblomastix strix</name>
    <dbReference type="NCBI Taxonomy" id="222440"/>
    <lineage>
        <taxon>Eukaryota</taxon>
        <taxon>Metamonada</taxon>
        <taxon>Preaxostyla</taxon>
        <taxon>Oxymonadida</taxon>
        <taxon>Streblomastigidae</taxon>
        <taxon>Streblomastix</taxon>
    </lineage>
</organism>
<dbReference type="Gene3D" id="3.30.420.10">
    <property type="entry name" value="Ribonuclease H-like superfamily/Ribonuclease H"/>
    <property type="match status" value="1"/>
</dbReference>
<dbReference type="PANTHER" id="PTHR46060:SF3">
    <property type="entry name" value="PROTEIN GVQW3"/>
    <property type="match status" value="1"/>
</dbReference>
<evidence type="ECO:0008006" key="3">
    <source>
        <dbReference type="Google" id="ProtNLM"/>
    </source>
</evidence>
<evidence type="ECO:0000313" key="2">
    <source>
        <dbReference type="Proteomes" id="UP000324800"/>
    </source>
</evidence>
<dbReference type="PANTHER" id="PTHR46060">
    <property type="entry name" value="MARINER MOS1 TRANSPOSASE-LIKE PROTEIN"/>
    <property type="match status" value="1"/>
</dbReference>
<sequence>MAEFPFDVEPLLHFYNAPAHIAAKTTKFISKNNIIRLPQPPYSPDLSPSDFYLFGYLKGALKDITFESAEQALAATEQILQKIYSRSLKRYQITGLLD</sequence>
<dbReference type="Proteomes" id="UP000324800">
    <property type="component" value="Unassembled WGS sequence"/>
</dbReference>
<dbReference type="OrthoDB" id="10017160at2759"/>
<name>A0A5J4VKI4_9EUKA</name>